<gene>
    <name evidence="2" type="ORF">ANCCAN_05805</name>
</gene>
<evidence type="ECO:0000313" key="2">
    <source>
        <dbReference type="EMBL" id="RCN48120.1"/>
    </source>
</evidence>
<reference evidence="2 3" key="1">
    <citation type="submission" date="2014-10" db="EMBL/GenBank/DDBJ databases">
        <title>Draft genome of the hookworm Ancylostoma caninum.</title>
        <authorList>
            <person name="Mitreva M."/>
        </authorList>
    </citation>
    <scope>NUCLEOTIDE SEQUENCE [LARGE SCALE GENOMIC DNA]</scope>
    <source>
        <strain evidence="2 3">Baltimore</strain>
    </source>
</reference>
<evidence type="ECO:0008006" key="4">
    <source>
        <dbReference type="Google" id="ProtNLM"/>
    </source>
</evidence>
<feature type="signal peptide" evidence="1">
    <location>
        <begin position="1"/>
        <end position="20"/>
    </location>
</feature>
<dbReference type="OrthoDB" id="5858699at2759"/>
<evidence type="ECO:0000313" key="3">
    <source>
        <dbReference type="Proteomes" id="UP000252519"/>
    </source>
</evidence>
<sequence>MNSLPLTISILLLITGLSLALQCYDEITENNEKPTKSIECNEQFCSKSVLEKGNKTINSFRCDNMNRCREEGCHVDEYGVVVCCCKKNLCNSSSRNTMLFAVVPIVLLKFLA</sequence>
<proteinExistence type="predicted"/>
<dbReference type="PANTHER" id="PTHR34721:SF3">
    <property type="entry name" value="ACTIVIN_RECP DOMAIN-CONTAINING PROTEIN-RELATED"/>
    <property type="match status" value="1"/>
</dbReference>
<dbReference type="SUPFAM" id="SSF57302">
    <property type="entry name" value="Snake toxin-like"/>
    <property type="match status" value="1"/>
</dbReference>
<keyword evidence="3" id="KW-1185">Reference proteome</keyword>
<comment type="caution">
    <text evidence="2">The sequence shown here is derived from an EMBL/GenBank/DDBJ whole genome shotgun (WGS) entry which is preliminary data.</text>
</comment>
<protein>
    <recommendedName>
        <fullName evidence="4">ET module</fullName>
    </recommendedName>
</protein>
<evidence type="ECO:0000256" key="1">
    <source>
        <dbReference type="SAM" id="SignalP"/>
    </source>
</evidence>
<keyword evidence="1" id="KW-0732">Signal</keyword>
<accession>A0A368GYQ1</accession>
<dbReference type="PANTHER" id="PTHR34721">
    <property type="entry name" value="PROTEIN CBG09734"/>
    <property type="match status" value="1"/>
</dbReference>
<dbReference type="AlphaFoldDB" id="A0A368GYQ1"/>
<feature type="chain" id="PRO_5016661384" description="ET module" evidence="1">
    <location>
        <begin position="21"/>
        <end position="112"/>
    </location>
</feature>
<dbReference type="Proteomes" id="UP000252519">
    <property type="component" value="Unassembled WGS sequence"/>
</dbReference>
<dbReference type="InterPro" id="IPR045860">
    <property type="entry name" value="Snake_toxin-like_sf"/>
</dbReference>
<organism evidence="2 3">
    <name type="scientific">Ancylostoma caninum</name>
    <name type="common">Dog hookworm</name>
    <dbReference type="NCBI Taxonomy" id="29170"/>
    <lineage>
        <taxon>Eukaryota</taxon>
        <taxon>Metazoa</taxon>
        <taxon>Ecdysozoa</taxon>
        <taxon>Nematoda</taxon>
        <taxon>Chromadorea</taxon>
        <taxon>Rhabditida</taxon>
        <taxon>Rhabditina</taxon>
        <taxon>Rhabditomorpha</taxon>
        <taxon>Strongyloidea</taxon>
        <taxon>Ancylostomatidae</taxon>
        <taxon>Ancylostomatinae</taxon>
        <taxon>Ancylostoma</taxon>
    </lineage>
</organism>
<name>A0A368GYQ1_ANCCA</name>
<dbReference type="EMBL" id="JOJR01000051">
    <property type="protein sequence ID" value="RCN48120.1"/>
    <property type="molecule type" value="Genomic_DNA"/>
</dbReference>